<dbReference type="EnsemblPlants" id="Pp3c2_33340V3.2">
    <property type="protein sequence ID" value="PAC:32932640.CDS.1"/>
    <property type="gene ID" value="Pp3c2_33340"/>
</dbReference>
<dbReference type="InParanoid" id="A0A7I3Z8F9"/>
<name>A0A7I3Z8F9_PHYPA</name>
<organism evidence="1 2">
    <name type="scientific">Physcomitrium patens</name>
    <name type="common">Spreading-leaved earth moss</name>
    <name type="synonym">Physcomitrella patens</name>
    <dbReference type="NCBI Taxonomy" id="3218"/>
    <lineage>
        <taxon>Eukaryota</taxon>
        <taxon>Viridiplantae</taxon>
        <taxon>Streptophyta</taxon>
        <taxon>Embryophyta</taxon>
        <taxon>Bryophyta</taxon>
        <taxon>Bryophytina</taxon>
        <taxon>Bryopsida</taxon>
        <taxon>Funariidae</taxon>
        <taxon>Funariales</taxon>
        <taxon>Funariaceae</taxon>
        <taxon>Physcomitrium</taxon>
    </lineage>
</organism>
<keyword evidence="2" id="KW-1185">Reference proteome</keyword>
<dbReference type="EnsemblPlants" id="Pp3c2_33340V3.1">
    <property type="protein sequence ID" value="PAC:32932639.CDS.1"/>
    <property type="gene ID" value="Pp3c2_33340"/>
</dbReference>
<proteinExistence type="predicted"/>
<reference evidence="1" key="3">
    <citation type="submission" date="2020-12" db="UniProtKB">
        <authorList>
            <consortium name="EnsemblPlants"/>
        </authorList>
    </citation>
    <scope>IDENTIFICATION</scope>
</reference>
<dbReference type="Gramene" id="Pp3c2_33340V3.2">
    <property type="protein sequence ID" value="PAC:32932640.CDS.1"/>
    <property type="gene ID" value="Pp3c2_33340"/>
</dbReference>
<evidence type="ECO:0000313" key="1">
    <source>
        <dbReference type="EnsemblPlants" id="PAC:32932639.CDS.1"/>
    </source>
</evidence>
<dbReference type="EMBL" id="ABEU02000002">
    <property type="status" value="NOT_ANNOTATED_CDS"/>
    <property type="molecule type" value="Genomic_DNA"/>
</dbReference>
<protein>
    <submittedName>
        <fullName evidence="1">Uncharacterized protein</fullName>
    </submittedName>
</protein>
<reference evidence="1 2" key="1">
    <citation type="journal article" date="2008" name="Science">
        <title>The Physcomitrella genome reveals evolutionary insights into the conquest of land by plants.</title>
        <authorList>
            <person name="Rensing S."/>
            <person name="Lang D."/>
            <person name="Zimmer A."/>
            <person name="Terry A."/>
            <person name="Salamov A."/>
            <person name="Shapiro H."/>
            <person name="Nishiyama T."/>
            <person name="Perroud P.-F."/>
            <person name="Lindquist E."/>
            <person name="Kamisugi Y."/>
            <person name="Tanahashi T."/>
            <person name="Sakakibara K."/>
            <person name="Fujita T."/>
            <person name="Oishi K."/>
            <person name="Shin-I T."/>
            <person name="Kuroki Y."/>
            <person name="Toyoda A."/>
            <person name="Suzuki Y."/>
            <person name="Hashimoto A."/>
            <person name="Yamaguchi K."/>
            <person name="Sugano A."/>
            <person name="Kohara Y."/>
            <person name="Fujiyama A."/>
            <person name="Anterola A."/>
            <person name="Aoki S."/>
            <person name="Ashton N."/>
            <person name="Barbazuk W.B."/>
            <person name="Barker E."/>
            <person name="Bennetzen J."/>
            <person name="Bezanilla M."/>
            <person name="Blankenship R."/>
            <person name="Cho S.H."/>
            <person name="Dutcher S."/>
            <person name="Estelle M."/>
            <person name="Fawcett J.A."/>
            <person name="Gundlach H."/>
            <person name="Hanada K."/>
            <person name="Heyl A."/>
            <person name="Hicks K.A."/>
            <person name="Hugh J."/>
            <person name="Lohr M."/>
            <person name="Mayer K."/>
            <person name="Melkozernov A."/>
            <person name="Murata T."/>
            <person name="Nelson D."/>
            <person name="Pils B."/>
            <person name="Prigge M."/>
            <person name="Reiss B."/>
            <person name="Renner T."/>
            <person name="Rombauts S."/>
            <person name="Rushton P."/>
            <person name="Sanderfoot A."/>
            <person name="Schween G."/>
            <person name="Shiu S.-H."/>
            <person name="Stueber K."/>
            <person name="Theodoulou F.L."/>
            <person name="Tu H."/>
            <person name="Van de Peer Y."/>
            <person name="Verrier P.J."/>
            <person name="Waters E."/>
            <person name="Wood A."/>
            <person name="Yang L."/>
            <person name="Cove D."/>
            <person name="Cuming A."/>
            <person name="Hasebe M."/>
            <person name="Lucas S."/>
            <person name="Mishler D.B."/>
            <person name="Reski R."/>
            <person name="Grigoriev I."/>
            <person name="Quatrano R.S."/>
            <person name="Boore J.L."/>
        </authorList>
    </citation>
    <scope>NUCLEOTIDE SEQUENCE [LARGE SCALE GENOMIC DNA]</scope>
    <source>
        <strain evidence="1 2">cv. Gransden 2004</strain>
    </source>
</reference>
<reference evidence="1 2" key="2">
    <citation type="journal article" date="2018" name="Plant J.">
        <title>The Physcomitrella patens chromosome-scale assembly reveals moss genome structure and evolution.</title>
        <authorList>
            <person name="Lang D."/>
            <person name="Ullrich K.K."/>
            <person name="Murat F."/>
            <person name="Fuchs J."/>
            <person name="Jenkins J."/>
            <person name="Haas F.B."/>
            <person name="Piednoel M."/>
            <person name="Gundlach H."/>
            <person name="Van Bel M."/>
            <person name="Meyberg R."/>
            <person name="Vives C."/>
            <person name="Morata J."/>
            <person name="Symeonidi A."/>
            <person name="Hiss M."/>
            <person name="Muchero W."/>
            <person name="Kamisugi Y."/>
            <person name="Saleh O."/>
            <person name="Blanc G."/>
            <person name="Decker E.L."/>
            <person name="van Gessel N."/>
            <person name="Grimwood J."/>
            <person name="Hayes R.D."/>
            <person name="Graham S.W."/>
            <person name="Gunter L.E."/>
            <person name="McDaniel S.F."/>
            <person name="Hoernstein S.N.W."/>
            <person name="Larsson A."/>
            <person name="Li F.W."/>
            <person name="Perroud P.F."/>
            <person name="Phillips J."/>
            <person name="Ranjan P."/>
            <person name="Rokshar D.S."/>
            <person name="Rothfels C.J."/>
            <person name="Schneider L."/>
            <person name="Shu S."/>
            <person name="Stevenson D.W."/>
            <person name="Thummler F."/>
            <person name="Tillich M."/>
            <person name="Villarreal Aguilar J.C."/>
            <person name="Widiez T."/>
            <person name="Wong G.K."/>
            <person name="Wymore A."/>
            <person name="Zhang Y."/>
            <person name="Zimmer A.D."/>
            <person name="Quatrano R.S."/>
            <person name="Mayer K.F.X."/>
            <person name="Goodstein D."/>
            <person name="Casacuberta J.M."/>
            <person name="Vandepoele K."/>
            <person name="Reski R."/>
            <person name="Cuming A.C."/>
            <person name="Tuskan G.A."/>
            <person name="Maumus F."/>
            <person name="Salse J."/>
            <person name="Schmutz J."/>
            <person name="Rensing S.A."/>
        </authorList>
    </citation>
    <scope>NUCLEOTIDE SEQUENCE [LARGE SCALE GENOMIC DNA]</scope>
    <source>
        <strain evidence="1 2">cv. Gransden 2004</strain>
    </source>
</reference>
<sequence>MIPWPYRDAARAAELRSPDRHGHCSIAAPSPHHRRTIAAPSRDTWSLLRSSSFIRSPMLSVKNSILAPTTSSSSSVSVTHARSDVSYVHLPPTITSMSSVHPLVYKFVGLRRHVLSTSDDFSG</sequence>
<dbReference type="Gramene" id="Pp3c2_33340V3.1">
    <property type="protein sequence ID" value="PAC:32932639.CDS.1"/>
    <property type="gene ID" value="Pp3c2_33340"/>
</dbReference>
<dbReference type="Proteomes" id="UP000006727">
    <property type="component" value="Chromosome 2"/>
</dbReference>
<accession>A0A7I3Z8F9</accession>
<evidence type="ECO:0000313" key="2">
    <source>
        <dbReference type="Proteomes" id="UP000006727"/>
    </source>
</evidence>
<dbReference type="AlphaFoldDB" id="A0A7I3Z8F9"/>